<dbReference type="SUPFAM" id="SSF56322">
    <property type="entry name" value="ADC synthase"/>
    <property type="match status" value="1"/>
</dbReference>
<dbReference type="EMBL" id="RBIJ01000001">
    <property type="protein sequence ID" value="RKQ88393.1"/>
    <property type="molecule type" value="Genomic_DNA"/>
</dbReference>
<keyword evidence="1" id="KW-0472">Membrane</keyword>
<feature type="transmembrane region" description="Helical" evidence="1">
    <location>
        <begin position="224"/>
        <end position="244"/>
    </location>
</feature>
<sequence length="264" mass="30904">MNDKIFNFRKAIFDFNGESFIFSRADTEFFVYKLSDIPKALDCVDSARKRGFIVIGFLTFEAWRAFLNDSVELKNIDLGRGVKKDEKLNYNINLDLPLAWFGLFSDKEYNLDNCAYKPNENDSRSVYSPGYGEDKWYWVDSERWKQLLFALSKGYFPDGILKEASWYSYATVFSQLQSVLRTGELEVLNLTFRLVLPLSRALRTQELVHFYRNLVRRQGARYGAFFRFWYSICFFGLTGTFFHLGRSDDPSPADERNSTSRKVC</sequence>
<keyword evidence="1" id="KW-1133">Transmembrane helix</keyword>
<dbReference type="InterPro" id="IPR005801">
    <property type="entry name" value="ADC_synthase"/>
</dbReference>
<organism evidence="2 3">
    <name type="scientific">Brockia lithotrophica</name>
    <dbReference type="NCBI Taxonomy" id="933949"/>
    <lineage>
        <taxon>Bacteria</taxon>
        <taxon>Bacillati</taxon>
        <taxon>Bacillota</taxon>
        <taxon>Bacilli</taxon>
        <taxon>Bacillales</taxon>
        <taxon>Bacillales Family X. Incertae Sedis</taxon>
        <taxon>Brockia</taxon>
    </lineage>
</organism>
<comment type="caution">
    <text evidence="2">The sequence shown here is derived from an EMBL/GenBank/DDBJ whole genome shotgun (WGS) entry which is preliminary data.</text>
</comment>
<gene>
    <name evidence="2" type="ORF">C7438_0026</name>
</gene>
<proteinExistence type="predicted"/>
<dbReference type="AlphaFoldDB" id="A0A660L8Z8"/>
<evidence type="ECO:0000313" key="3">
    <source>
        <dbReference type="Proteomes" id="UP000267019"/>
    </source>
</evidence>
<name>A0A660L8Z8_9BACL</name>
<evidence type="ECO:0000313" key="2">
    <source>
        <dbReference type="EMBL" id="RKQ88393.1"/>
    </source>
</evidence>
<accession>A0A660L8Z8</accession>
<dbReference type="Proteomes" id="UP000267019">
    <property type="component" value="Unassembled WGS sequence"/>
</dbReference>
<protein>
    <submittedName>
        <fullName evidence="2">Uncharacterized protein</fullName>
    </submittedName>
</protein>
<evidence type="ECO:0000256" key="1">
    <source>
        <dbReference type="SAM" id="Phobius"/>
    </source>
</evidence>
<reference evidence="2 3" key="1">
    <citation type="submission" date="2018-10" db="EMBL/GenBank/DDBJ databases">
        <title>Genomic Encyclopedia of Type Strains, Phase IV (KMG-IV): sequencing the most valuable type-strain genomes for metagenomic binning, comparative biology and taxonomic classification.</title>
        <authorList>
            <person name="Goeker M."/>
        </authorList>
    </citation>
    <scope>NUCLEOTIDE SEQUENCE [LARGE SCALE GENOMIC DNA]</scope>
    <source>
        <strain evidence="2 3">DSM 22653</strain>
    </source>
</reference>
<keyword evidence="1" id="KW-0812">Transmembrane</keyword>
<keyword evidence="3" id="KW-1185">Reference proteome</keyword>